<evidence type="ECO:0000256" key="4">
    <source>
        <dbReference type="ARBA" id="ARBA00022692"/>
    </source>
</evidence>
<evidence type="ECO:0000313" key="16">
    <source>
        <dbReference type="EnsemblMetazoa" id="XP_038070121.1"/>
    </source>
</evidence>
<evidence type="ECO:0000256" key="1">
    <source>
        <dbReference type="ARBA" id="ARBA00004653"/>
    </source>
</evidence>
<dbReference type="NCBIfam" id="TIGR00840">
    <property type="entry name" value="b_cpa1"/>
    <property type="match status" value="1"/>
</dbReference>
<dbReference type="InterPro" id="IPR018422">
    <property type="entry name" value="Cation/H_exchanger_CPA1"/>
</dbReference>
<evidence type="ECO:0000256" key="14">
    <source>
        <dbReference type="SAM" id="SignalP"/>
    </source>
</evidence>
<dbReference type="InterPro" id="IPR004709">
    <property type="entry name" value="NaH_exchanger"/>
</dbReference>
<evidence type="ECO:0000313" key="17">
    <source>
        <dbReference type="Proteomes" id="UP000887568"/>
    </source>
</evidence>
<feature type="domain" description="Cation/H+ exchanger transmembrane" evidence="15">
    <location>
        <begin position="132"/>
        <end position="532"/>
    </location>
</feature>
<evidence type="ECO:0000256" key="10">
    <source>
        <dbReference type="ARBA" id="ARBA00023201"/>
    </source>
</evidence>
<evidence type="ECO:0000256" key="3">
    <source>
        <dbReference type="ARBA" id="ARBA00022449"/>
    </source>
</evidence>
<feature type="compositionally biased region" description="Basic and acidic residues" evidence="12">
    <location>
        <begin position="40"/>
        <end position="52"/>
    </location>
</feature>
<evidence type="ECO:0000256" key="2">
    <source>
        <dbReference type="ARBA" id="ARBA00022448"/>
    </source>
</evidence>
<feature type="transmembrane region" description="Helical" evidence="13">
    <location>
        <begin position="252"/>
        <end position="275"/>
    </location>
</feature>
<dbReference type="EnsemblMetazoa" id="XM_038214193.1">
    <property type="protein sequence ID" value="XP_038070121.1"/>
    <property type="gene ID" value="LOC119739311"/>
</dbReference>
<dbReference type="OMA" id="ETVVMWW"/>
<name>A0A914B3P5_PATMI</name>
<keyword evidence="3 11" id="KW-0050">Antiport</keyword>
<protein>
    <recommendedName>
        <fullName evidence="11">Sodium/hydrogen exchanger</fullName>
    </recommendedName>
</protein>
<evidence type="ECO:0000256" key="5">
    <source>
        <dbReference type="ARBA" id="ARBA00022989"/>
    </source>
</evidence>
<dbReference type="InterPro" id="IPR006153">
    <property type="entry name" value="Cation/H_exchanger_TM"/>
</dbReference>
<dbReference type="GO" id="GO:0000139">
    <property type="term" value="C:Golgi membrane"/>
    <property type="evidence" value="ECO:0007669"/>
    <property type="project" value="UniProtKB-SubCell"/>
</dbReference>
<feature type="transmembrane region" description="Helical" evidence="13">
    <location>
        <begin position="440"/>
        <end position="459"/>
    </location>
</feature>
<feature type="region of interest" description="Disordered" evidence="12">
    <location>
        <begin position="36"/>
        <end position="82"/>
    </location>
</feature>
<dbReference type="PANTHER" id="PTHR10110:SF191">
    <property type="entry name" value="SODIUM_HYDROGEN EXCHANGER 8"/>
    <property type="match status" value="1"/>
</dbReference>
<keyword evidence="2 11" id="KW-0813">Transport</keyword>
<feature type="transmembrane region" description="Helical" evidence="13">
    <location>
        <begin position="357"/>
        <end position="373"/>
    </location>
</feature>
<dbReference type="Gene3D" id="6.10.140.1330">
    <property type="match status" value="1"/>
</dbReference>
<keyword evidence="5 13" id="KW-1133">Transmembrane helix</keyword>
<dbReference type="OrthoDB" id="196264at2759"/>
<dbReference type="GO" id="GO:0051453">
    <property type="term" value="P:regulation of intracellular pH"/>
    <property type="evidence" value="ECO:0007669"/>
    <property type="project" value="TreeGrafter"/>
</dbReference>
<feature type="transmembrane region" description="Helical" evidence="13">
    <location>
        <begin position="185"/>
        <end position="203"/>
    </location>
</feature>
<dbReference type="GO" id="GO:0015386">
    <property type="term" value="F:potassium:proton antiporter activity"/>
    <property type="evidence" value="ECO:0007669"/>
    <property type="project" value="TreeGrafter"/>
</dbReference>
<organism evidence="16 17">
    <name type="scientific">Patiria miniata</name>
    <name type="common">Bat star</name>
    <name type="synonym">Asterina miniata</name>
    <dbReference type="NCBI Taxonomy" id="46514"/>
    <lineage>
        <taxon>Eukaryota</taxon>
        <taxon>Metazoa</taxon>
        <taxon>Echinodermata</taxon>
        <taxon>Eleutherozoa</taxon>
        <taxon>Asterozoa</taxon>
        <taxon>Asteroidea</taxon>
        <taxon>Valvatacea</taxon>
        <taxon>Valvatida</taxon>
        <taxon>Asterinidae</taxon>
        <taxon>Patiria</taxon>
    </lineage>
</organism>
<evidence type="ECO:0000256" key="13">
    <source>
        <dbReference type="SAM" id="Phobius"/>
    </source>
</evidence>
<feature type="transmembrane region" description="Helical" evidence="13">
    <location>
        <begin position="145"/>
        <end position="165"/>
    </location>
</feature>
<evidence type="ECO:0000256" key="11">
    <source>
        <dbReference type="RuleBase" id="RU003722"/>
    </source>
</evidence>
<evidence type="ECO:0000256" key="12">
    <source>
        <dbReference type="SAM" id="MobiDB-lite"/>
    </source>
</evidence>
<feature type="transmembrane region" description="Helical" evidence="13">
    <location>
        <begin position="415"/>
        <end position="434"/>
    </location>
</feature>
<keyword evidence="9 13" id="KW-0472">Membrane</keyword>
<feature type="transmembrane region" description="Helical" evidence="13">
    <location>
        <begin position="287"/>
        <end position="305"/>
    </location>
</feature>
<keyword evidence="6" id="KW-0333">Golgi apparatus</keyword>
<feature type="signal peptide" evidence="14">
    <location>
        <begin position="1"/>
        <end position="24"/>
    </location>
</feature>
<keyword evidence="17" id="KW-1185">Reference proteome</keyword>
<keyword evidence="7" id="KW-0915">Sodium</keyword>
<evidence type="ECO:0000256" key="7">
    <source>
        <dbReference type="ARBA" id="ARBA00023053"/>
    </source>
</evidence>
<keyword evidence="14" id="KW-0732">Signal</keyword>
<accession>A0A914B3P5</accession>
<dbReference type="Pfam" id="PF00999">
    <property type="entry name" value="Na_H_Exchanger"/>
    <property type="match status" value="1"/>
</dbReference>
<dbReference type="CTD" id="23315"/>
<feature type="transmembrane region" description="Helical" evidence="13">
    <location>
        <begin position="215"/>
        <end position="237"/>
    </location>
</feature>
<dbReference type="Proteomes" id="UP000887568">
    <property type="component" value="Unplaced"/>
</dbReference>
<keyword evidence="8 11" id="KW-0406">Ion transport</keyword>
<evidence type="ECO:0000256" key="8">
    <source>
        <dbReference type="ARBA" id="ARBA00023065"/>
    </source>
</evidence>
<keyword evidence="10 11" id="KW-0739">Sodium transport</keyword>
<dbReference type="PANTHER" id="PTHR10110">
    <property type="entry name" value="SODIUM/HYDROGEN EXCHANGER"/>
    <property type="match status" value="1"/>
</dbReference>
<sequence length="642" mass="70561">MNVSVLRGLLVALILIDWSGCVASDPFGSVLSKEVKRVRRSGDNDKNDKETKPPAPPEEQPSEMSTTEQINGTGLGNESDTTPASVLQTLTEAGPVKTTTEDSQLPAQDSAEEEHSSSLALFFILLILALSIILVHLLIKFKFHLLPESVAVVCLGVLIGLISLLTKNAKNAEYKLTDYEMMDPTMFFLILLPPIIFESGYSLHKGNFFQNIGSILVFAVFGTVISASVVGGGLYLLGQAQVAYKLDLVESFAFGSLISAVDPVATLAIFSAIDVHPLLNMLVFGESILNDAVSIVMSATVINLNSQEMANVTSSEAFGYAVGSFCLMFSASAAIGILIGIISALLLKHIDLRKTPSLEFAFILIFSYLPYVLSEGLKLSGIMSILFCGITMSHYTHHNLSPITQINVQQTFRTLAFLAETCVFVYLGLAVPTFNHDFQPAFIIWTLVLILVGRALNIFPLSFLCNKFREHKITLKMQLVMWFSGLRGAIAYALSLHLMFGNQTRHVLVTTTLVVVLFTVVVIGGLTMPVLKLIGPESGKPKKEVTLSKTEDLGSAVDAEHLSELTEEEYEVNYIKPHLTGFVKWDTKYFLPFFTRRLTNKDLTDGRIQMRHLANQWYSEVRGTKSDTEEELETSLITAEAH</sequence>
<feature type="compositionally biased region" description="Polar residues" evidence="12">
    <location>
        <begin position="62"/>
        <end position="82"/>
    </location>
</feature>
<evidence type="ECO:0000256" key="6">
    <source>
        <dbReference type="ARBA" id="ARBA00023034"/>
    </source>
</evidence>
<dbReference type="RefSeq" id="XP_038070121.1">
    <property type="nucleotide sequence ID" value="XM_038214193.1"/>
</dbReference>
<keyword evidence="4 11" id="KW-0812">Transmembrane</keyword>
<dbReference type="GO" id="GO:0015385">
    <property type="term" value="F:sodium:proton antiporter activity"/>
    <property type="evidence" value="ECO:0007669"/>
    <property type="project" value="InterPro"/>
</dbReference>
<feature type="transmembrane region" description="Helical" evidence="13">
    <location>
        <begin position="512"/>
        <end position="534"/>
    </location>
</feature>
<comment type="subcellular location">
    <subcellularLocation>
        <location evidence="1">Golgi apparatus membrane</location>
        <topology evidence="1">Multi-pass membrane protein</topology>
    </subcellularLocation>
</comment>
<feature type="transmembrane region" description="Helical" evidence="13">
    <location>
        <begin position="479"/>
        <end position="500"/>
    </location>
</feature>
<dbReference type="GeneID" id="119739311"/>
<comment type="similarity">
    <text evidence="11">Belongs to the monovalent cation:proton antiporter 1 (CPA1) transporter (TC 2.A.36) family.</text>
</comment>
<dbReference type="AlphaFoldDB" id="A0A914B3P5"/>
<dbReference type="PRINTS" id="PR01084">
    <property type="entry name" value="NAHEXCHNGR"/>
</dbReference>
<proteinExistence type="inferred from homology"/>
<feature type="chain" id="PRO_5036724149" description="Sodium/hydrogen exchanger" evidence="14">
    <location>
        <begin position="25"/>
        <end position="642"/>
    </location>
</feature>
<feature type="transmembrane region" description="Helical" evidence="13">
    <location>
        <begin position="317"/>
        <end position="345"/>
    </location>
</feature>
<feature type="transmembrane region" description="Helical" evidence="13">
    <location>
        <begin position="119"/>
        <end position="138"/>
    </location>
</feature>
<evidence type="ECO:0000256" key="9">
    <source>
        <dbReference type="ARBA" id="ARBA00023136"/>
    </source>
</evidence>
<reference evidence="16" key="1">
    <citation type="submission" date="2022-11" db="UniProtKB">
        <authorList>
            <consortium name="EnsemblMetazoa"/>
        </authorList>
    </citation>
    <scope>IDENTIFICATION</scope>
</reference>
<evidence type="ECO:0000259" key="15">
    <source>
        <dbReference type="Pfam" id="PF00999"/>
    </source>
</evidence>